<organism evidence="1 2">
    <name type="scientific">Paenibacillus paeoniae</name>
    <dbReference type="NCBI Taxonomy" id="2292705"/>
    <lineage>
        <taxon>Bacteria</taxon>
        <taxon>Bacillati</taxon>
        <taxon>Bacillota</taxon>
        <taxon>Bacilli</taxon>
        <taxon>Bacillales</taxon>
        <taxon>Paenibacillaceae</taxon>
        <taxon>Paenibacillus</taxon>
    </lineage>
</organism>
<sequence length="101" mass="11518">MATPGTRVRLSAYERGIAEALVRGWNYEPLAARELVVEYIKVIRRLGGYESCTHYAALIDRAKRAGHTPSMWIQRIVDIEQGEAMDRGIGEEQSRHYLQSK</sequence>
<name>A0A371PMS5_9BACL</name>
<dbReference type="RefSeq" id="WP_116045147.1">
    <property type="nucleotide sequence ID" value="NZ_QUBQ01000001.1"/>
</dbReference>
<dbReference type="OrthoDB" id="2616072at2"/>
<proteinExistence type="predicted"/>
<comment type="caution">
    <text evidence="1">The sequence shown here is derived from an EMBL/GenBank/DDBJ whole genome shotgun (WGS) entry which is preliminary data.</text>
</comment>
<accession>A0A371PMS5</accession>
<dbReference type="EMBL" id="QUBQ01000001">
    <property type="protein sequence ID" value="REK77504.1"/>
    <property type="molecule type" value="Genomic_DNA"/>
</dbReference>
<evidence type="ECO:0000313" key="2">
    <source>
        <dbReference type="Proteomes" id="UP000261905"/>
    </source>
</evidence>
<evidence type="ECO:0000313" key="1">
    <source>
        <dbReference type="EMBL" id="REK77504.1"/>
    </source>
</evidence>
<gene>
    <name evidence="1" type="ORF">DX130_11055</name>
</gene>
<protein>
    <submittedName>
        <fullName evidence="1">Uncharacterized protein</fullName>
    </submittedName>
</protein>
<dbReference type="Proteomes" id="UP000261905">
    <property type="component" value="Unassembled WGS sequence"/>
</dbReference>
<dbReference type="AlphaFoldDB" id="A0A371PMS5"/>
<keyword evidence="2" id="KW-1185">Reference proteome</keyword>
<reference evidence="1 2" key="1">
    <citation type="submission" date="2018-08" db="EMBL/GenBank/DDBJ databases">
        <title>Paenibacillus sp. M4BSY-1, whole genome shotgun sequence.</title>
        <authorList>
            <person name="Tuo L."/>
        </authorList>
    </citation>
    <scope>NUCLEOTIDE SEQUENCE [LARGE SCALE GENOMIC DNA]</scope>
    <source>
        <strain evidence="1 2">M4BSY-1</strain>
    </source>
</reference>